<dbReference type="GO" id="GO:0016301">
    <property type="term" value="F:kinase activity"/>
    <property type="evidence" value="ECO:0007669"/>
    <property type="project" value="UniProtKB-KW"/>
</dbReference>
<dbReference type="InterPro" id="IPR004147">
    <property type="entry name" value="ABC1_dom"/>
</dbReference>
<dbReference type="Pfam" id="PF03109">
    <property type="entry name" value="ABC1"/>
    <property type="match status" value="1"/>
</dbReference>
<evidence type="ECO:0000256" key="2">
    <source>
        <dbReference type="SAM" id="Phobius"/>
    </source>
</evidence>
<feature type="transmembrane region" description="Helical" evidence="2">
    <location>
        <begin position="488"/>
        <end position="511"/>
    </location>
</feature>
<dbReference type="AlphaFoldDB" id="A0A4Q1C5Z9"/>
<evidence type="ECO:0000313" key="5">
    <source>
        <dbReference type="Proteomes" id="UP000290218"/>
    </source>
</evidence>
<comment type="caution">
    <text evidence="4">The sequence shown here is derived from an EMBL/GenBank/DDBJ whole genome shotgun (WGS) entry which is preliminary data.</text>
</comment>
<dbReference type="OrthoDB" id="9795390at2"/>
<comment type="similarity">
    <text evidence="1">Belongs to the protein kinase superfamily. ADCK protein kinase family.</text>
</comment>
<dbReference type="SUPFAM" id="SSF56112">
    <property type="entry name" value="Protein kinase-like (PK-like)"/>
    <property type="match status" value="1"/>
</dbReference>
<keyword evidence="2" id="KW-1133">Transmembrane helix</keyword>
<evidence type="ECO:0000256" key="1">
    <source>
        <dbReference type="ARBA" id="ARBA00009670"/>
    </source>
</evidence>
<dbReference type="InterPro" id="IPR011009">
    <property type="entry name" value="Kinase-like_dom_sf"/>
</dbReference>
<dbReference type="EMBL" id="SDHX01000002">
    <property type="protein sequence ID" value="RXK53890.1"/>
    <property type="molecule type" value="Genomic_DNA"/>
</dbReference>
<protein>
    <submittedName>
        <fullName evidence="4">AarF/ABC1/UbiB kinase family protein</fullName>
    </submittedName>
</protein>
<keyword evidence="2" id="KW-0472">Membrane</keyword>
<dbReference type="Proteomes" id="UP000290218">
    <property type="component" value="Unassembled WGS sequence"/>
</dbReference>
<dbReference type="PANTHER" id="PTHR10566">
    <property type="entry name" value="CHAPERONE-ACTIVITY OF BC1 COMPLEX CABC1 -RELATED"/>
    <property type="match status" value="1"/>
</dbReference>
<dbReference type="PANTHER" id="PTHR10566:SF113">
    <property type="entry name" value="PROTEIN ACTIVITY OF BC1 COMPLEX KINASE 7, CHLOROPLASTIC"/>
    <property type="match status" value="1"/>
</dbReference>
<keyword evidence="5" id="KW-1185">Reference proteome</keyword>
<keyword evidence="2" id="KW-0812">Transmembrane</keyword>
<accession>A0A4Q1C5Z9</accession>
<evidence type="ECO:0000313" key="4">
    <source>
        <dbReference type="EMBL" id="RXK53890.1"/>
    </source>
</evidence>
<dbReference type="CDD" id="cd05121">
    <property type="entry name" value="ABC1_ADCK3-like"/>
    <property type="match status" value="1"/>
</dbReference>
<dbReference type="InterPro" id="IPR050154">
    <property type="entry name" value="UbiB_kinase"/>
</dbReference>
<keyword evidence="4" id="KW-0808">Transferase</keyword>
<proteinExistence type="inferred from homology"/>
<reference evidence="4 5" key="1">
    <citation type="submission" date="2019-01" db="EMBL/GenBank/DDBJ databases">
        <title>Lacunisphaera sp. strain TWA-58.</title>
        <authorList>
            <person name="Chen W.-M."/>
        </authorList>
    </citation>
    <scope>NUCLEOTIDE SEQUENCE [LARGE SCALE GENOMIC DNA]</scope>
    <source>
        <strain evidence="4 5">TWA-58</strain>
    </source>
</reference>
<gene>
    <name evidence="4" type="ORF">ESB00_16005</name>
</gene>
<feature type="transmembrane region" description="Helical" evidence="2">
    <location>
        <begin position="463"/>
        <end position="482"/>
    </location>
</feature>
<keyword evidence="4" id="KW-0418">Kinase</keyword>
<evidence type="ECO:0000259" key="3">
    <source>
        <dbReference type="Pfam" id="PF03109"/>
    </source>
</evidence>
<name>A0A4Q1C5Z9_9BACT</name>
<organism evidence="4 5">
    <name type="scientific">Oleiharenicola lentus</name>
    <dbReference type="NCBI Taxonomy" id="2508720"/>
    <lineage>
        <taxon>Bacteria</taxon>
        <taxon>Pseudomonadati</taxon>
        <taxon>Verrucomicrobiota</taxon>
        <taxon>Opitutia</taxon>
        <taxon>Opitutales</taxon>
        <taxon>Opitutaceae</taxon>
        <taxon>Oleiharenicola</taxon>
    </lineage>
</organism>
<feature type="domain" description="ABC1 atypical kinase-like" evidence="3">
    <location>
        <begin position="60"/>
        <end position="303"/>
    </location>
</feature>
<sequence length="520" mass="58511">MDLPAGIWQRLLPTPPAPHRAEERLRLAAEELGPAFVKLGQILSMRPDLLPHSYITELRKLQSQVQPLPFEEFRATLVTELEREPEEFFSEFNPVPAASASLAQVYFARLKEGGQPVAVKIQKPGVERSVQIDLDLAAWLAAQVHKHIDALRPFDLPAAIEEARQGMLRELDFRTEARNQEYFNALNPQPDQVFAPRVYPDLCTRRVLVMERIEGRPVSDPGLPADQCSALAGHGAQSLVRQILISGFFHADPHAGNVLVTPDGRLCFLDWGLAGHLTRRLRQALADFWVAAVEQDAERIVQIAADLAPANARPDLRAMEKEVTLALREELNFALGEPQLGRAMLRLLHIFGRNGIALSRDYSLMAKAVFSIEEVGRALDPEFDLRRHMPPILRELFRERANPRNLARRFREVLHEALLGLQDFPGELRRIVRRFEQENPTINLQHRGLERLDDSLRVAANRIALGVVVGSLIIGSSLLVTTRVGPTLFGYPALGIIGYIISALFGLYVILDIIRHRRHK</sequence>